<keyword evidence="1" id="KW-0343">GTPase activation</keyword>
<feature type="region of interest" description="Disordered" evidence="9">
    <location>
        <begin position="125"/>
        <end position="144"/>
    </location>
</feature>
<dbReference type="SMART" id="SM00109">
    <property type="entry name" value="C1"/>
    <property type="match status" value="1"/>
</dbReference>
<evidence type="ECO:0000313" key="13">
    <source>
        <dbReference type="Proteomes" id="UP000440578"/>
    </source>
</evidence>
<dbReference type="GO" id="GO:0008270">
    <property type="term" value="F:zinc ion binding"/>
    <property type="evidence" value="ECO:0007669"/>
    <property type="project" value="UniProtKB-KW"/>
</dbReference>
<dbReference type="GO" id="GO:0097149">
    <property type="term" value="C:centralspindlin complex"/>
    <property type="evidence" value="ECO:0007669"/>
    <property type="project" value="TreeGrafter"/>
</dbReference>
<dbReference type="Pfam" id="PF00130">
    <property type="entry name" value="C1_1"/>
    <property type="match status" value="1"/>
</dbReference>
<evidence type="ECO:0000256" key="7">
    <source>
        <dbReference type="ARBA" id="ARBA00022871"/>
    </source>
</evidence>
<dbReference type="SUPFAM" id="SSF48350">
    <property type="entry name" value="GTPase activation domain, GAP"/>
    <property type="match status" value="1"/>
</dbReference>
<evidence type="ECO:0000259" key="11">
    <source>
        <dbReference type="PROSITE" id="PS50238"/>
    </source>
</evidence>
<dbReference type="SMART" id="SM00324">
    <property type="entry name" value="RhoGAP"/>
    <property type="match status" value="1"/>
</dbReference>
<dbReference type="Gene3D" id="1.10.555.10">
    <property type="entry name" value="Rho GTPase activation protein"/>
    <property type="match status" value="2"/>
</dbReference>
<feature type="region of interest" description="Disordered" evidence="9">
    <location>
        <begin position="265"/>
        <end position="317"/>
    </location>
</feature>
<dbReference type="GO" id="GO:0000281">
    <property type="term" value="P:mitotic cytokinesis"/>
    <property type="evidence" value="ECO:0007669"/>
    <property type="project" value="TreeGrafter"/>
</dbReference>
<feature type="coiled-coil region" evidence="8">
    <location>
        <begin position="51"/>
        <end position="99"/>
    </location>
</feature>
<dbReference type="InterPro" id="IPR046349">
    <property type="entry name" value="C1-like_sf"/>
</dbReference>
<dbReference type="EMBL" id="VIIS01001199">
    <property type="protein sequence ID" value="KAF0301118.1"/>
    <property type="molecule type" value="Genomic_DNA"/>
</dbReference>
<dbReference type="PROSITE" id="PS50081">
    <property type="entry name" value="ZF_DAG_PE_2"/>
    <property type="match status" value="1"/>
</dbReference>
<feature type="compositionally biased region" description="Basic residues" evidence="9">
    <location>
        <begin position="203"/>
        <end position="216"/>
    </location>
</feature>
<keyword evidence="3" id="KW-0479">Metal-binding</keyword>
<feature type="region of interest" description="Disordered" evidence="9">
    <location>
        <begin position="179"/>
        <end position="240"/>
    </location>
</feature>
<dbReference type="OrthoDB" id="2218807at2759"/>
<dbReference type="InterPro" id="IPR002219">
    <property type="entry name" value="PKC_DAG/PE"/>
</dbReference>
<dbReference type="Pfam" id="PF00620">
    <property type="entry name" value="RhoGAP"/>
    <property type="match status" value="2"/>
</dbReference>
<comment type="caution">
    <text evidence="12">The sequence shown here is derived from an EMBL/GenBank/DDBJ whole genome shotgun (WGS) entry which is preliminary data.</text>
</comment>
<keyword evidence="2" id="KW-0217">Developmental protein</keyword>
<sequence>MTGFGLSLVATFDDLCRHTKVMTEGTESKFLEFVNMIEAFRLRWVNSEAECQRLHAQLVQANTEITRLENNVKQAKNLLDNEKKRRFLVEQDREAYERQLNLIRELMFNEPHAVNNETREKMLQLSQSVAAARPRERRSSNRLGTISESVGSLLSADDLSLDYTEEDLDVSHLRSGRVIQRSRGQKRTSDVDTEEDDGTGATRARRRTRKAKRRNRQASPSPAPAAAAPDTGSSSDQAATMAARGEALVATTTVTVPLSGAVTATSQLRARSPSPAQRRSRSSAGGAHKSLERSYSEPPPLQRTPAPANPTLVRTPSTISQPWWRSNLARLHTDLSPSFTDGLGGSAWDMGRTPGGTAQRNPYRTPETPFSPGLRHFNSAGKGLGGPCHTFYEKTVIKPESCQPCGKRVRFGKTALRCRECRAVCHPQCRDQVPVPCVPSALTPTSRGHQAGQLADFTPLRGLMVPGLVQHCINEVEQRGMNEVGIYRVPGAERDVKELKARFLRGKGIPRLDQADIHVICGCIKDFLRHAAGAGGDPHAPNRDTLAFVILHLQRVAEVPDNKMSVSSLAKVYGPTLVGYSSSDLEPGALLTETRQQQTVMEKLLGLSADYWTKIVETSSQEQYLYPGGDAQATPLRSGGVRTRTASRHGSYR</sequence>
<dbReference type="GO" id="GO:0032154">
    <property type="term" value="C:cleavage furrow"/>
    <property type="evidence" value="ECO:0007669"/>
    <property type="project" value="TreeGrafter"/>
</dbReference>
<organism evidence="12 13">
    <name type="scientific">Amphibalanus amphitrite</name>
    <name type="common">Striped barnacle</name>
    <name type="synonym">Balanus amphitrite</name>
    <dbReference type="NCBI Taxonomy" id="1232801"/>
    <lineage>
        <taxon>Eukaryota</taxon>
        <taxon>Metazoa</taxon>
        <taxon>Ecdysozoa</taxon>
        <taxon>Arthropoda</taxon>
        <taxon>Crustacea</taxon>
        <taxon>Multicrustacea</taxon>
        <taxon>Cirripedia</taxon>
        <taxon>Thoracica</taxon>
        <taxon>Thoracicalcarea</taxon>
        <taxon>Balanomorpha</taxon>
        <taxon>Balanoidea</taxon>
        <taxon>Balanidae</taxon>
        <taxon>Amphibalaninae</taxon>
        <taxon>Amphibalanus</taxon>
    </lineage>
</organism>
<evidence type="ECO:0000256" key="8">
    <source>
        <dbReference type="SAM" id="Coils"/>
    </source>
</evidence>
<dbReference type="PANTHER" id="PTHR46199:SF3">
    <property type="entry name" value="RAC GTPASE-ACTIVATING PROTEIN 1"/>
    <property type="match status" value="1"/>
</dbReference>
<dbReference type="GO" id="GO:0030154">
    <property type="term" value="P:cell differentiation"/>
    <property type="evidence" value="ECO:0007669"/>
    <property type="project" value="UniProtKB-KW"/>
</dbReference>
<dbReference type="SUPFAM" id="SSF57889">
    <property type="entry name" value="Cysteine-rich domain"/>
    <property type="match status" value="1"/>
</dbReference>
<name>A0A6A4WGF7_AMPAM</name>
<protein>
    <submittedName>
        <fullName evidence="12">Rac GTPase-activating protein 1</fullName>
    </submittedName>
</protein>
<dbReference type="Gene3D" id="3.30.60.20">
    <property type="match status" value="1"/>
</dbReference>
<keyword evidence="7" id="KW-0744">Spermatogenesis</keyword>
<evidence type="ECO:0000259" key="10">
    <source>
        <dbReference type="PROSITE" id="PS50081"/>
    </source>
</evidence>
<evidence type="ECO:0000256" key="2">
    <source>
        <dbReference type="ARBA" id="ARBA00022473"/>
    </source>
</evidence>
<evidence type="ECO:0000256" key="3">
    <source>
        <dbReference type="ARBA" id="ARBA00022723"/>
    </source>
</evidence>
<accession>A0A6A4WGF7</accession>
<dbReference type="GO" id="GO:0007266">
    <property type="term" value="P:Rho protein signal transduction"/>
    <property type="evidence" value="ECO:0007669"/>
    <property type="project" value="TreeGrafter"/>
</dbReference>
<evidence type="ECO:0000256" key="4">
    <source>
        <dbReference type="ARBA" id="ARBA00022771"/>
    </source>
</evidence>
<evidence type="ECO:0000256" key="9">
    <source>
        <dbReference type="SAM" id="MobiDB-lite"/>
    </source>
</evidence>
<evidence type="ECO:0000256" key="6">
    <source>
        <dbReference type="ARBA" id="ARBA00022833"/>
    </source>
</evidence>
<reference evidence="12 13" key="1">
    <citation type="submission" date="2019-07" db="EMBL/GenBank/DDBJ databases">
        <title>Draft genome assembly of a fouling barnacle, Amphibalanus amphitrite (Darwin, 1854): The first reference genome for Thecostraca.</title>
        <authorList>
            <person name="Kim W."/>
        </authorList>
    </citation>
    <scope>NUCLEOTIDE SEQUENCE [LARGE SCALE GENOMIC DNA]</scope>
    <source>
        <strain evidence="12">SNU_AA5</strain>
        <tissue evidence="12">Soma without cirri and trophi</tissue>
    </source>
</reference>
<dbReference type="GO" id="GO:0005096">
    <property type="term" value="F:GTPase activator activity"/>
    <property type="evidence" value="ECO:0007669"/>
    <property type="project" value="UniProtKB-KW"/>
</dbReference>
<dbReference type="PROSITE" id="PS50238">
    <property type="entry name" value="RHOGAP"/>
    <property type="match status" value="1"/>
</dbReference>
<dbReference type="InterPro" id="IPR008936">
    <property type="entry name" value="Rho_GTPase_activation_prot"/>
</dbReference>
<dbReference type="InterPro" id="IPR000198">
    <property type="entry name" value="RhoGAP_dom"/>
</dbReference>
<keyword evidence="6" id="KW-0862">Zinc</keyword>
<evidence type="ECO:0000256" key="5">
    <source>
        <dbReference type="ARBA" id="ARBA00022782"/>
    </source>
</evidence>
<feature type="region of interest" description="Disordered" evidence="9">
    <location>
        <begin position="626"/>
        <end position="653"/>
    </location>
</feature>
<dbReference type="PROSITE" id="PS00479">
    <property type="entry name" value="ZF_DAG_PE_1"/>
    <property type="match status" value="1"/>
</dbReference>
<dbReference type="CDD" id="cd20821">
    <property type="entry name" value="C1_MgcRacGAP"/>
    <property type="match status" value="1"/>
</dbReference>
<feature type="domain" description="Rho-GAP" evidence="11">
    <location>
        <begin position="458"/>
        <end position="653"/>
    </location>
</feature>
<keyword evidence="4" id="KW-0863">Zinc-finger</keyword>
<evidence type="ECO:0000256" key="1">
    <source>
        <dbReference type="ARBA" id="ARBA00022468"/>
    </source>
</evidence>
<feature type="domain" description="Phorbol-ester/DAG-type" evidence="10">
    <location>
        <begin position="388"/>
        <end position="437"/>
    </location>
</feature>
<dbReference type="Proteomes" id="UP000440578">
    <property type="component" value="Unassembled WGS sequence"/>
</dbReference>
<feature type="compositionally biased region" description="Low complexity" evidence="9">
    <location>
        <begin position="218"/>
        <end position="229"/>
    </location>
</feature>
<feature type="compositionally biased region" description="Low complexity" evidence="9">
    <location>
        <begin position="269"/>
        <end position="287"/>
    </location>
</feature>
<keyword evidence="13" id="KW-1185">Reference proteome</keyword>
<dbReference type="GO" id="GO:0051256">
    <property type="term" value="P:mitotic spindle midzone assembly"/>
    <property type="evidence" value="ECO:0007669"/>
    <property type="project" value="TreeGrafter"/>
</dbReference>
<dbReference type="GO" id="GO:0030496">
    <property type="term" value="C:midbody"/>
    <property type="evidence" value="ECO:0007669"/>
    <property type="project" value="TreeGrafter"/>
</dbReference>
<proteinExistence type="predicted"/>
<dbReference type="GO" id="GO:0007283">
    <property type="term" value="P:spermatogenesis"/>
    <property type="evidence" value="ECO:0007669"/>
    <property type="project" value="UniProtKB-KW"/>
</dbReference>
<gene>
    <name evidence="12" type="primary">Racgap1</name>
    <name evidence="12" type="ORF">FJT64_026543</name>
</gene>
<dbReference type="PANTHER" id="PTHR46199">
    <property type="entry name" value="RAC GTPASE-ACTIVATING PROTEIN 1"/>
    <property type="match status" value="1"/>
</dbReference>
<dbReference type="GO" id="GO:0005634">
    <property type="term" value="C:nucleus"/>
    <property type="evidence" value="ECO:0007669"/>
    <property type="project" value="TreeGrafter"/>
</dbReference>
<evidence type="ECO:0000313" key="12">
    <source>
        <dbReference type="EMBL" id="KAF0301118.1"/>
    </source>
</evidence>
<keyword evidence="5" id="KW-0221">Differentiation</keyword>
<keyword evidence="8" id="KW-0175">Coiled coil</keyword>
<dbReference type="GO" id="GO:0051233">
    <property type="term" value="C:spindle midzone"/>
    <property type="evidence" value="ECO:0007669"/>
    <property type="project" value="TreeGrafter"/>
</dbReference>
<dbReference type="FunFam" id="3.30.60.20:FF:000033">
    <property type="entry name" value="Rac GTPase-activating protein 1"/>
    <property type="match status" value="1"/>
</dbReference>
<dbReference type="AlphaFoldDB" id="A0A6A4WGF7"/>